<dbReference type="Proteomes" id="UP001552502">
    <property type="component" value="Unassembled WGS sequence"/>
</dbReference>
<evidence type="ECO:0000256" key="1">
    <source>
        <dbReference type="ARBA" id="ARBA00022737"/>
    </source>
</evidence>
<organism evidence="2 3">
    <name type="scientific">Bacillus proteolyticus</name>
    <dbReference type="NCBI Taxonomy" id="2026192"/>
    <lineage>
        <taxon>Bacteria</taxon>
        <taxon>Bacillati</taxon>
        <taxon>Bacillota</taxon>
        <taxon>Bacilli</taxon>
        <taxon>Bacillales</taxon>
        <taxon>Bacillaceae</taxon>
        <taxon>Bacillus</taxon>
        <taxon>Bacillus cereus group</taxon>
    </lineage>
</organism>
<comment type="caution">
    <text evidence="2">The sequence shown here is derived from an EMBL/GenBank/DDBJ whole genome shotgun (WGS) entry which is preliminary data.</text>
</comment>
<dbReference type="Gene3D" id="2.10.270.20">
    <property type="match status" value="1"/>
</dbReference>
<evidence type="ECO:0000313" key="3">
    <source>
        <dbReference type="Proteomes" id="UP001552502"/>
    </source>
</evidence>
<dbReference type="EMBL" id="JBEGIE010000054">
    <property type="protein sequence ID" value="MEV4913160.1"/>
    <property type="molecule type" value="Genomic_DNA"/>
</dbReference>
<accession>A0ABV3IFX2</accession>
<gene>
    <name evidence="2" type="ORF">MRBLBA1_004054</name>
</gene>
<sequence>MFDPSAPCDNNGGNPWLKIDGRWYLFNPGGKLVRKEGWEWSDNAGKWIYWIPGNYGLATNESMVINGVTYYFDSNGYMK</sequence>
<dbReference type="InterPro" id="IPR018337">
    <property type="entry name" value="Cell_wall/Cho-bd_repeat"/>
</dbReference>
<evidence type="ECO:0000313" key="2">
    <source>
        <dbReference type="EMBL" id="MEV4913160.1"/>
    </source>
</evidence>
<keyword evidence="3" id="KW-1185">Reference proteome</keyword>
<dbReference type="SUPFAM" id="SSF69360">
    <property type="entry name" value="Cell wall binding repeat"/>
    <property type="match status" value="1"/>
</dbReference>
<reference evidence="2 3" key="1">
    <citation type="journal article" date="2023" name="Proc. Natl. Acad. Sci. U.S.A.">
        <title>Bacterial tolerance to host-exuded specialized metabolites structures the maize root microbiome.</title>
        <authorList>
            <person name="Thoenen L."/>
            <person name="Giroud C."/>
            <person name="Kreuzer M."/>
            <person name="Waelchli J."/>
            <person name="Gfeller V."/>
            <person name="Deslandes-Herold G."/>
            <person name="Mateo P."/>
            <person name="Robert C.A.M."/>
            <person name="Ahrens C.H."/>
            <person name="Rubio-Somoza I."/>
            <person name="Bruggmann R."/>
            <person name="Erb M."/>
            <person name="Schlaeppi K."/>
        </authorList>
    </citation>
    <scope>NUCLEOTIDE SEQUENCE [LARGE SCALE GENOMIC DNA]</scope>
    <source>
        <strain evidence="2 3">LBA1-1-1.1</strain>
    </source>
</reference>
<proteinExistence type="predicted"/>
<protein>
    <submittedName>
        <fullName evidence="2">Uncharacterized protein</fullName>
    </submittedName>
</protein>
<name>A0ABV3IFX2_9BACI</name>
<dbReference type="Pfam" id="PF01473">
    <property type="entry name" value="Choline_bind_1"/>
    <property type="match status" value="2"/>
</dbReference>
<keyword evidence="1" id="KW-0677">Repeat</keyword>